<dbReference type="AlphaFoldDB" id="A0A2T3G2W6"/>
<dbReference type="SUPFAM" id="SSF55804">
    <property type="entry name" value="Phoshotransferase/anion transport protein"/>
    <property type="match status" value="1"/>
</dbReference>
<dbReference type="InterPro" id="IPR011608">
    <property type="entry name" value="PRD"/>
</dbReference>
<dbReference type="InterPro" id="IPR016152">
    <property type="entry name" value="PTrfase/Anion_transptr"/>
</dbReference>
<organism evidence="8 9">
    <name type="scientific">Faecalibacillus intestinalis</name>
    <dbReference type="NCBI Taxonomy" id="1982626"/>
    <lineage>
        <taxon>Bacteria</taxon>
        <taxon>Bacillati</taxon>
        <taxon>Bacillota</taxon>
        <taxon>Erysipelotrichia</taxon>
        <taxon>Erysipelotrichales</taxon>
        <taxon>Coprobacillaceae</taxon>
        <taxon>Faecalibacillus</taxon>
    </lineage>
</organism>
<accession>A0A2T3G2W6</accession>
<dbReference type="PROSITE" id="PS51372">
    <property type="entry name" value="PRD_2"/>
    <property type="match status" value="2"/>
</dbReference>
<dbReference type="InterPro" id="IPR007737">
    <property type="entry name" value="Mga_HTH"/>
</dbReference>
<keyword evidence="1" id="KW-0677">Repeat</keyword>
<dbReference type="InterPro" id="IPR050661">
    <property type="entry name" value="BglG_antiterminators"/>
</dbReference>
<dbReference type="Gene3D" id="1.10.1790.10">
    <property type="entry name" value="PRD domain"/>
    <property type="match status" value="2"/>
</dbReference>
<dbReference type="PROSITE" id="PS51094">
    <property type="entry name" value="PTS_EIIA_TYPE_2"/>
    <property type="match status" value="1"/>
</dbReference>
<evidence type="ECO:0000259" key="7">
    <source>
        <dbReference type="PROSITE" id="PS51372"/>
    </source>
</evidence>
<evidence type="ECO:0000313" key="8">
    <source>
        <dbReference type="EMBL" id="PST41867.1"/>
    </source>
</evidence>
<evidence type="ECO:0000259" key="5">
    <source>
        <dbReference type="PROSITE" id="PS51000"/>
    </source>
</evidence>
<feature type="domain" description="PRD" evidence="7">
    <location>
        <begin position="173"/>
        <end position="273"/>
    </location>
</feature>
<dbReference type="Pfam" id="PF00874">
    <property type="entry name" value="PRD"/>
    <property type="match status" value="2"/>
</dbReference>
<dbReference type="GO" id="GO:0003700">
    <property type="term" value="F:DNA-binding transcription factor activity"/>
    <property type="evidence" value="ECO:0007669"/>
    <property type="project" value="InterPro"/>
</dbReference>
<evidence type="ECO:0000259" key="6">
    <source>
        <dbReference type="PROSITE" id="PS51094"/>
    </source>
</evidence>
<sequence length="616" mass="72920">MRLVVTLTERQNEIIKLLNQYHILSADKIAKMLNVSTKTIRNEIHKINSSLNLNYIISQKGTGYLINEQIQLEKEYASEQNIQYLILKKILNHDFYNFYELADELFISESNLQRYIKRVNEIIQKRNSSIKICRQQNQLYLNGTETEKRQITTYFLMNELNQYNFNLSMYQSLFLRIDILELQKIITEFNNSHHLNLRDVEIISLVIHVALMLERVIRGNEIINEVDFVNDEYNHLSIQFANILQIRYEIKLNKSEIKYLSLLLAGKVPSIEENDINEVKQFIQQLIIEINESFDVDLQQDSKFADNFLIHLIGLKRRITNHTFLNNPLIKELQKNFPVIYDMSVFIALKIQEFFSTQLYEDEIGYITLHLMGAIERLHTSLHKKIVLIYPFGQAGYDYIVKKINHIHDLEIEICCQLSMFDAFQIKEYQPDLVISFVHIEEKVGYPIYVCHNLLLEEDIENIYNILKGNHTFKKNVFFEKELFHIYNDIENKEDVIHRLCESLYYKGYVDQQYEGLVLAREQIAPTAYGSMFAIPHAVKKAGFATRIAVALLDKPIDWNQQKVRLVFLFCLTKERNEEFDLLFEKLVGLLDESKKVRELLKCKKYEEFLELFLSE</sequence>
<feature type="domain" description="PTS EIIA type-2" evidence="6">
    <location>
        <begin position="477"/>
        <end position="616"/>
    </location>
</feature>
<dbReference type="PANTHER" id="PTHR30185:SF12">
    <property type="entry name" value="TRANSCRIPTIONAL REGULATOR MANR"/>
    <property type="match status" value="1"/>
</dbReference>
<protein>
    <submittedName>
        <fullName evidence="8">Uncharacterized protein</fullName>
    </submittedName>
</protein>
<dbReference type="Gene3D" id="1.10.10.10">
    <property type="entry name" value="Winged helix-like DNA-binding domain superfamily/Winged helix DNA-binding domain"/>
    <property type="match status" value="2"/>
</dbReference>
<dbReference type="InterPro" id="IPR001034">
    <property type="entry name" value="DeoR_HTH"/>
</dbReference>
<dbReference type="Proteomes" id="UP000240974">
    <property type="component" value="Unassembled WGS sequence"/>
</dbReference>
<dbReference type="Pfam" id="PF00359">
    <property type="entry name" value="PTS_EIIA_2"/>
    <property type="match status" value="1"/>
</dbReference>
<dbReference type="Pfam" id="PF08279">
    <property type="entry name" value="HTH_11"/>
    <property type="match status" value="1"/>
</dbReference>
<evidence type="ECO:0000256" key="4">
    <source>
        <dbReference type="ARBA" id="ARBA00023163"/>
    </source>
</evidence>
<dbReference type="PROSITE" id="PS51000">
    <property type="entry name" value="HTH_DEOR_2"/>
    <property type="match status" value="1"/>
</dbReference>
<gene>
    <name evidence="8" type="ORF">C7U54_05865</name>
</gene>
<evidence type="ECO:0000256" key="3">
    <source>
        <dbReference type="ARBA" id="ARBA00023159"/>
    </source>
</evidence>
<dbReference type="InterPro" id="IPR036388">
    <property type="entry name" value="WH-like_DNA-bd_sf"/>
</dbReference>
<dbReference type="InterPro" id="IPR036390">
    <property type="entry name" value="WH_DNA-bd_sf"/>
</dbReference>
<dbReference type="Pfam" id="PF05043">
    <property type="entry name" value="Mga"/>
    <property type="match status" value="1"/>
</dbReference>
<feature type="domain" description="HTH deoR-type" evidence="5">
    <location>
        <begin position="7"/>
        <end position="65"/>
    </location>
</feature>
<keyword evidence="3" id="KW-0010">Activator</keyword>
<dbReference type="InterPro" id="IPR013196">
    <property type="entry name" value="HTH_11"/>
</dbReference>
<keyword evidence="9" id="KW-1185">Reference proteome</keyword>
<keyword evidence="4" id="KW-0804">Transcription</keyword>
<dbReference type="Gene3D" id="3.40.930.10">
    <property type="entry name" value="Mannitol-specific EII, Chain A"/>
    <property type="match status" value="1"/>
</dbReference>
<dbReference type="SUPFAM" id="SSF63520">
    <property type="entry name" value="PTS-regulatory domain, PRD"/>
    <property type="match status" value="2"/>
</dbReference>
<feature type="domain" description="PRD" evidence="7">
    <location>
        <begin position="274"/>
        <end position="381"/>
    </location>
</feature>
<reference evidence="8 9" key="1">
    <citation type="journal article" date="2019" name="Int. J. Syst. Evol. Microbiol.">
        <title>Faecalibacillus intestinalis gen. nov., sp. nov. and Faecalibacillus faecis sp. nov., isolated from human faeces.</title>
        <authorList>
            <person name="Seo B."/>
            <person name="Jeon K."/>
            <person name="Baek I."/>
            <person name="Lee Y.M."/>
            <person name="Baek K."/>
            <person name="Ko G."/>
        </authorList>
    </citation>
    <scope>NUCLEOTIDE SEQUENCE [LARGE SCALE GENOMIC DNA]</scope>
    <source>
        <strain evidence="8 9">SNUG30099</strain>
    </source>
</reference>
<evidence type="ECO:0000256" key="1">
    <source>
        <dbReference type="ARBA" id="ARBA00022737"/>
    </source>
</evidence>
<dbReference type="SUPFAM" id="SSF46785">
    <property type="entry name" value="Winged helix' DNA-binding domain"/>
    <property type="match status" value="1"/>
</dbReference>
<evidence type="ECO:0000256" key="2">
    <source>
        <dbReference type="ARBA" id="ARBA00023015"/>
    </source>
</evidence>
<dbReference type="InterPro" id="IPR036634">
    <property type="entry name" value="PRD_sf"/>
</dbReference>
<dbReference type="EMBL" id="PYLQ01000006">
    <property type="protein sequence ID" value="PST41867.1"/>
    <property type="molecule type" value="Genomic_DNA"/>
</dbReference>
<name>A0A2T3G2W6_9FIRM</name>
<keyword evidence="2" id="KW-0805">Transcription regulation</keyword>
<proteinExistence type="predicted"/>
<dbReference type="InterPro" id="IPR002178">
    <property type="entry name" value="PTS_EIIA_type-2_dom"/>
</dbReference>
<dbReference type="PANTHER" id="PTHR30185">
    <property type="entry name" value="CRYPTIC BETA-GLUCOSIDE BGL OPERON ANTITERMINATOR"/>
    <property type="match status" value="1"/>
</dbReference>
<evidence type="ECO:0000313" key="9">
    <source>
        <dbReference type="Proteomes" id="UP000240974"/>
    </source>
</evidence>
<comment type="caution">
    <text evidence="8">The sequence shown here is derived from an EMBL/GenBank/DDBJ whole genome shotgun (WGS) entry which is preliminary data.</text>
</comment>